<sequence>MNVVVRTRLSCCRPDPFACVSALTRLDTNASGSETTDQFSHAMVLRTTQVRPSRNHSKFCSSDETNSPVECSGSWSTQEVRIDGYTRFYLRVTELLSTDVWQDIQVVTQPDTKTGRRGSKLSISPLKLLAEEVHLPVHTIPHERSEFKHFKPPIPFSSPENAQDNPVNPPSEHILITASFGRILPNSLLNLFLPSRRLNVHPSLLPAYRGAAPIQHALIDGQRETGVCVIEMTERKKGIDSGAIWGCRKMEIPEGATFPTLRDSLALMGGDLLVSMLRDMLSGKDTRTPQAEDPTAPRAPLITMQDSMVDFRVMSAEQVVRRHRAISHQKPVTALLKTRRTLQLHETYVLTDLPAGVKDQLAVEGTAIFYPPHKALVVRCAGDTYLAVPMVRQQDRHILKAKEWWNGVKPELRLTDGPTGPVQFIPFDTPAS</sequence>
<evidence type="ECO:0000313" key="2">
    <source>
        <dbReference type="Proteomes" id="UP001144978"/>
    </source>
</evidence>
<dbReference type="EMBL" id="JANSHE010000451">
    <property type="protein sequence ID" value="KAJ3010685.1"/>
    <property type="molecule type" value="Genomic_DNA"/>
</dbReference>
<proteinExistence type="predicted"/>
<organism evidence="1 2">
    <name type="scientific">Trametes sanguinea</name>
    <dbReference type="NCBI Taxonomy" id="158606"/>
    <lineage>
        <taxon>Eukaryota</taxon>
        <taxon>Fungi</taxon>
        <taxon>Dikarya</taxon>
        <taxon>Basidiomycota</taxon>
        <taxon>Agaricomycotina</taxon>
        <taxon>Agaricomycetes</taxon>
        <taxon>Polyporales</taxon>
        <taxon>Polyporaceae</taxon>
        <taxon>Trametes</taxon>
    </lineage>
</organism>
<comment type="caution">
    <text evidence="1">The sequence shown here is derived from an EMBL/GenBank/DDBJ whole genome shotgun (WGS) entry which is preliminary data.</text>
</comment>
<dbReference type="Proteomes" id="UP001144978">
    <property type="component" value="Unassembled WGS sequence"/>
</dbReference>
<protein>
    <submittedName>
        <fullName evidence="1">Uncharacterized protein</fullName>
    </submittedName>
</protein>
<reference evidence="1" key="1">
    <citation type="submission" date="2022-08" db="EMBL/GenBank/DDBJ databases">
        <title>Genome Sequence of Pycnoporus sanguineus.</title>
        <authorList>
            <person name="Buettner E."/>
        </authorList>
    </citation>
    <scope>NUCLEOTIDE SEQUENCE</scope>
    <source>
        <strain evidence="1">CG-C14</strain>
    </source>
</reference>
<evidence type="ECO:0000313" key="1">
    <source>
        <dbReference type="EMBL" id="KAJ3010685.1"/>
    </source>
</evidence>
<name>A0ACC1Q4Y3_9APHY</name>
<keyword evidence="2" id="KW-1185">Reference proteome</keyword>
<accession>A0ACC1Q4Y3</accession>
<gene>
    <name evidence="1" type="ORF">NUW54_g2403</name>
</gene>